<evidence type="ECO:0000313" key="1">
    <source>
        <dbReference type="Proteomes" id="UP000492821"/>
    </source>
</evidence>
<accession>A0A7E4VVA2</accession>
<reference evidence="2" key="2">
    <citation type="submission" date="2020-10" db="UniProtKB">
        <authorList>
            <consortium name="WormBaseParasite"/>
        </authorList>
    </citation>
    <scope>IDENTIFICATION</scope>
</reference>
<name>A0A7E4VVA2_PANRE</name>
<proteinExistence type="predicted"/>
<keyword evidence="1" id="KW-1185">Reference proteome</keyword>
<protein>
    <submittedName>
        <fullName evidence="2">Aminotran_5 domain-containing protein</fullName>
    </submittedName>
</protein>
<sequence>MANPSEITNKVFGPAHANLNTIHKLHNVEHVYQQFALFMKKPKRSPRKILLRCSLWTMHGKQLGTAENNRAAFLAWVYNKFGSDRIMADENRIINLVSVLAANLENAIAVLKQHGVLAMHFGTNRIRAVVHRDVNDSGMLKAITAFRVVV</sequence>
<dbReference type="AlphaFoldDB" id="A0A7E4VVA2"/>
<organism evidence="1 2">
    <name type="scientific">Panagrellus redivivus</name>
    <name type="common">Microworm</name>
    <dbReference type="NCBI Taxonomy" id="6233"/>
    <lineage>
        <taxon>Eukaryota</taxon>
        <taxon>Metazoa</taxon>
        <taxon>Ecdysozoa</taxon>
        <taxon>Nematoda</taxon>
        <taxon>Chromadorea</taxon>
        <taxon>Rhabditida</taxon>
        <taxon>Tylenchina</taxon>
        <taxon>Panagrolaimomorpha</taxon>
        <taxon>Panagrolaimoidea</taxon>
        <taxon>Panagrolaimidae</taxon>
        <taxon>Panagrellus</taxon>
    </lineage>
</organism>
<evidence type="ECO:0000313" key="2">
    <source>
        <dbReference type="WBParaSite" id="Pan_g2828.t1"/>
    </source>
</evidence>
<reference evidence="1" key="1">
    <citation type="journal article" date="2013" name="Genetics">
        <title>The draft genome and transcriptome of Panagrellus redivivus are shaped by the harsh demands of a free-living lifestyle.</title>
        <authorList>
            <person name="Srinivasan J."/>
            <person name="Dillman A.R."/>
            <person name="Macchietto M.G."/>
            <person name="Heikkinen L."/>
            <person name="Lakso M."/>
            <person name="Fracchia K.M."/>
            <person name="Antoshechkin I."/>
            <person name="Mortazavi A."/>
            <person name="Wong G."/>
            <person name="Sternberg P.W."/>
        </authorList>
    </citation>
    <scope>NUCLEOTIDE SEQUENCE [LARGE SCALE GENOMIC DNA]</scope>
    <source>
        <strain evidence="1">MT8872</strain>
    </source>
</reference>
<dbReference type="InterPro" id="IPR015422">
    <property type="entry name" value="PyrdxlP-dep_Trfase_small"/>
</dbReference>
<dbReference type="Gene3D" id="3.90.1150.10">
    <property type="entry name" value="Aspartate Aminotransferase, domain 1"/>
    <property type="match status" value="1"/>
</dbReference>
<dbReference type="WBParaSite" id="Pan_g2828.t1">
    <property type="protein sequence ID" value="Pan_g2828.t1"/>
    <property type="gene ID" value="Pan_g2828"/>
</dbReference>
<dbReference type="Proteomes" id="UP000492821">
    <property type="component" value="Unassembled WGS sequence"/>
</dbReference>